<dbReference type="Pfam" id="PF01408">
    <property type="entry name" value="GFO_IDH_MocA"/>
    <property type="match status" value="1"/>
</dbReference>
<comment type="caution">
    <text evidence="2">The sequence shown here is derived from an EMBL/GenBank/DDBJ whole genome shotgun (WGS) entry which is preliminary data.</text>
</comment>
<dbReference type="AlphaFoldDB" id="A0A844FS34"/>
<dbReference type="Proteomes" id="UP000442619">
    <property type="component" value="Unassembled WGS sequence"/>
</dbReference>
<evidence type="ECO:0000259" key="1">
    <source>
        <dbReference type="Pfam" id="PF01408"/>
    </source>
</evidence>
<protein>
    <submittedName>
        <fullName evidence="2">Gfo/Idh/MocA family oxidoreductase</fullName>
    </submittedName>
</protein>
<dbReference type="PANTHER" id="PTHR43054">
    <property type="match status" value="1"/>
</dbReference>
<evidence type="ECO:0000313" key="3">
    <source>
        <dbReference type="Proteomes" id="UP000442619"/>
    </source>
</evidence>
<sequence length="326" mass="37148">MKLGILGTGMIVKDLLSTIHELAFDKVVLLATEQTQKEAQEMVESYGLDDVYVNCDELLKSDVDTIYVALPNHLHYAFAKKALEADKNVIVEKPFTSNSKEAQELVDLAKNKQCFLFEAMTVHYMPAMLQLKKDVMQLGKMKIISLNYSQYSSRYDAFKQGQILPAFDYHKSGGALYDLNVYNIHFVLDLFGQPKEVNYYPNIERGIDTSGVLILDYDNFKAVLIGAKDCRAPLMNTLQANQGHVVITTPVSRLRDYQVSQNQHEEHKTFTSQTHAMYYEFKEMKRMIEDNDHVKADAMLKLSLMASQVMTEARRKAGIVFDADKD</sequence>
<dbReference type="Gene3D" id="3.30.360.10">
    <property type="entry name" value="Dihydrodipicolinate Reductase, domain 2"/>
    <property type="match status" value="1"/>
</dbReference>
<proteinExistence type="predicted"/>
<dbReference type="GO" id="GO:0000166">
    <property type="term" value="F:nucleotide binding"/>
    <property type="evidence" value="ECO:0007669"/>
    <property type="project" value="InterPro"/>
</dbReference>
<dbReference type="Gene3D" id="3.40.50.720">
    <property type="entry name" value="NAD(P)-binding Rossmann-like Domain"/>
    <property type="match status" value="1"/>
</dbReference>
<dbReference type="InterPro" id="IPR000683">
    <property type="entry name" value="Gfo/Idh/MocA-like_OxRdtase_N"/>
</dbReference>
<dbReference type="RefSeq" id="WP_154514415.1">
    <property type="nucleotide sequence ID" value="NZ_VUNM01000003.1"/>
</dbReference>
<reference evidence="2 3" key="1">
    <citation type="submission" date="2019-08" db="EMBL/GenBank/DDBJ databases">
        <title>In-depth cultivation of the pig gut microbiome towards novel bacterial diversity and tailored functional studies.</title>
        <authorList>
            <person name="Wylensek D."/>
            <person name="Hitch T.C.A."/>
            <person name="Clavel T."/>
        </authorList>
    </citation>
    <scope>NUCLEOTIDE SEQUENCE [LARGE SCALE GENOMIC DNA]</scope>
    <source>
        <strain evidence="2 3">CA-Schmier-601-WT-3</strain>
    </source>
</reference>
<feature type="domain" description="Gfo/Idh/MocA-like oxidoreductase N-terminal" evidence="1">
    <location>
        <begin position="2"/>
        <end position="117"/>
    </location>
</feature>
<dbReference type="InterPro" id="IPR036291">
    <property type="entry name" value="NAD(P)-bd_dom_sf"/>
</dbReference>
<organism evidence="2 3">
    <name type="scientific">Sharpea porci</name>
    <dbReference type="NCBI Taxonomy" id="2652286"/>
    <lineage>
        <taxon>Bacteria</taxon>
        <taxon>Bacillati</taxon>
        <taxon>Bacillota</taxon>
        <taxon>Erysipelotrichia</taxon>
        <taxon>Erysipelotrichales</taxon>
        <taxon>Coprobacillaceae</taxon>
        <taxon>Sharpea</taxon>
    </lineage>
</organism>
<dbReference type="SUPFAM" id="SSF55347">
    <property type="entry name" value="Glyceraldehyde-3-phosphate dehydrogenase-like, C-terminal domain"/>
    <property type="match status" value="1"/>
</dbReference>
<name>A0A844FS34_9FIRM</name>
<dbReference type="SUPFAM" id="SSF51735">
    <property type="entry name" value="NAD(P)-binding Rossmann-fold domains"/>
    <property type="match status" value="1"/>
</dbReference>
<keyword evidence="3" id="KW-1185">Reference proteome</keyword>
<dbReference type="PANTHER" id="PTHR43054:SF1">
    <property type="entry name" value="SCYLLO-INOSITOL 2-DEHYDROGENASE (NADP(+)) IOLU"/>
    <property type="match status" value="1"/>
</dbReference>
<evidence type="ECO:0000313" key="2">
    <source>
        <dbReference type="EMBL" id="MST88483.1"/>
    </source>
</evidence>
<dbReference type="EMBL" id="VUNM01000003">
    <property type="protein sequence ID" value="MST88483.1"/>
    <property type="molecule type" value="Genomic_DNA"/>
</dbReference>
<gene>
    <name evidence="2" type="ORF">FYJ79_02615</name>
</gene>
<accession>A0A844FS34</accession>